<feature type="transmembrane region" description="Helical" evidence="2">
    <location>
        <begin position="514"/>
        <end position="537"/>
    </location>
</feature>
<feature type="transmembrane region" description="Helical" evidence="2">
    <location>
        <begin position="20"/>
        <end position="37"/>
    </location>
</feature>
<feature type="transmembrane region" description="Helical" evidence="2">
    <location>
        <begin position="405"/>
        <end position="427"/>
    </location>
</feature>
<feature type="transmembrane region" description="Helical" evidence="2">
    <location>
        <begin position="121"/>
        <end position="140"/>
    </location>
</feature>
<dbReference type="EMBL" id="JAKCXM010000015">
    <property type="protein sequence ID" value="KAJ0408034.1"/>
    <property type="molecule type" value="Genomic_DNA"/>
</dbReference>
<keyword evidence="2" id="KW-0812">Transmembrane</keyword>
<feature type="transmembrane region" description="Helical" evidence="2">
    <location>
        <begin position="439"/>
        <end position="458"/>
    </location>
</feature>
<evidence type="ECO:0000256" key="2">
    <source>
        <dbReference type="SAM" id="Phobius"/>
    </source>
</evidence>
<gene>
    <name evidence="3" type="ORF">P43SY_000238</name>
</gene>
<protein>
    <submittedName>
        <fullName evidence="3">Uncharacterized protein</fullName>
    </submittedName>
</protein>
<feature type="transmembrane region" description="Helical" evidence="2">
    <location>
        <begin position="749"/>
        <end position="768"/>
    </location>
</feature>
<sequence length="1455" mass="158519">MRSAVAVVRDHDSQEIRVCAVVFAVIAFFLFIAAEVVPTEHANVLRTLVALGTLGFAWVGPLTLLAGTMRSTRFKWWQPFQGGAEFVWMQAFGWSLHTLVLTAAFVVLANDGMDKWVEGQYLLLGVAGFTAQLLLNLSIGSFNENEADHPAMYFPWNTKAVVSMLISVSAALLFVLFDLFGHRLQSTVVLVVGAIEFIVSAVVIHVLYGCVEIPGYRLWQPFEGERIFLLLQYLGWQFFAATIAGAVLLTFGADFSSPSPTSRGAPTAVGCMGLISQVVLLLSLQCFKPTPDSEDASDMSPSEQHSCGRSHSRSYRRRRPREVYVSVLLCLGAMLVACVSYAARFHAAATMSPAFRDAFMAHEKILWRIGICAMAMASPIANVGAVRMYPDYHWWQPFLGGTKFVFLQTLGWLWYSFFLAAGIVLSLNSAAFAEAVAPFALLLGCASTGAISLSISYFQGTSPVHLAAVNAQRNLTLQHGEVAIGLLMCLSSILMIGVVDYFGGMLDPPLRTAAVLLGVLLYIASCGIANMTGRWTHAEYRILQPFEGGSRFVVRQAIGWTLFAVKLLLDALVLFVPTEHVPYGILSMTGAFGIVPHLVILSSIRYFAPSRRVADSSLSVSQHRLQPTSWLVLLRRPDLRWRLAAAVVVMIGSMLLFSVAEVLRGIARFGNAHQVLFLFGFAVANGGLSFVHCSLGPRARPGYRLLQPFSGGLRFITFQGVAWTLTGVGWTVASTALHWRSVFLTIPAINLVTGMLFFAAQGILLYSISHFQISPGIDDAASAPDVVLAQLARLDAYAEEVLVGPLLGIAACVVFVLVDVALVCWGPALPVLPITICAVLALFSAIPLSYKFARSSMGRQAKAMGGSVVFIVLGTALWSFTILLGGLFCIRLGAMNSTKGLTTAGYDAVLEATSRSTSTRFMGTFTGSVGFVAELIFFQAPNMKLSVASSLATSPSKRPTAKTVSSSVSASSRAQRVKQHVASVRSWVYSTAAVATGVIFAYTTSLLPRHLPTNQLLGMVSCSVAVVCCAWWIQRQIVASTFSGLSDTSRRPHEALESAVVRLEHECFAQIAMFLTVAELVRLMSACRALRRRQTDTFWHRQFLQRFRPGVVTLPSARAPSRWRSQGFDPPAIIAPFAGSWANSVESLLLNAICRGRMTPCVATATRRMDLSACLTNRWKLLCISREHDLWCEQCRVCGRLELLSDDGRRWEQRQRCPQRCPSTWVQVCACLNPVTLGREVAHRACLERHPAALAPCSVCGEGVGSHRRLPRTLTELCYETWTDFCSGREDFGGGFFVLVPMSSSVVVFLARSFKLGSTGLYAWVWLTMALCFVANTPRVQRALEHLGDEGSPTYVAYQRLFNAFALTSLAHVLWCLSSAPLSSVVESLLHANFAVFLMLAALVLIVYWRTSYQVSTVRAPNAGAATAAPAPAPGHLDAEALSCVTCLLHVCPPH</sequence>
<feature type="transmembrane region" description="Helical" evidence="2">
    <location>
        <begin position="1016"/>
        <end position="1033"/>
    </location>
</feature>
<name>A0AAD5QA24_PYTIN</name>
<feature type="transmembrane region" description="Helical" evidence="2">
    <location>
        <begin position="641"/>
        <end position="663"/>
    </location>
</feature>
<feature type="transmembrane region" description="Helical" evidence="2">
    <location>
        <begin position="829"/>
        <end position="848"/>
    </location>
</feature>
<feature type="transmembrane region" description="Helical" evidence="2">
    <location>
        <begin position="44"/>
        <end position="66"/>
    </location>
</feature>
<feature type="transmembrane region" description="Helical" evidence="2">
    <location>
        <begin position="1361"/>
        <end position="1382"/>
    </location>
</feature>
<feature type="transmembrane region" description="Helical" evidence="2">
    <location>
        <begin position="86"/>
        <end position="109"/>
    </location>
</feature>
<feature type="transmembrane region" description="Helical" evidence="2">
    <location>
        <begin position="187"/>
        <end position="208"/>
    </location>
</feature>
<accession>A0AAD5QA24</accession>
<feature type="transmembrane region" description="Helical" evidence="2">
    <location>
        <begin position="1292"/>
        <end position="1311"/>
    </location>
</feature>
<feature type="transmembrane region" description="Helical" evidence="2">
    <location>
        <begin position="986"/>
        <end position="1004"/>
    </location>
</feature>
<reference evidence="3" key="1">
    <citation type="submission" date="2021-12" db="EMBL/GenBank/DDBJ databases">
        <title>Prjna785345.</title>
        <authorList>
            <person name="Rujirawat T."/>
            <person name="Krajaejun T."/>
        </authorList>
    </citation>
    <scope>NUCLEOTIDE SEQUENCE</scope>
    <source>
        <strain evidence="3">Pi057C3</strain>
    </source>
</reference>
<feature type="transmembrane region" description="Helical" evidence="2">
    <location>
        <begin position="557"/>
        <end position="576"/>
    </location>
</feature>
<comment type="caution">
    <text evidence="3">The sequence shown here is derived from an EMBL/GenBank/DDBJ whole genome shotgun (WGS) entry which is preliminary data.</text>
</comment>
<feature type="transmembrane region" description="Helical" evidence="2">
    <location>
        <begin position="868"/>
        <end position="890"/>
    </location>
</feature>
<feature type="transmembrane region" description="Helical" evidence="2">
    <location>
        <begin position="801"/>
        <end position="822"/>
    </location>
</feature>
<feature type="transmembrane region" description="Helical" evidence="2">
    <location>
        <begin position="675"/>
        <end position="695"/>
    </location>
</feature>
<feature type="transmembrane region" description="Helical" evidence="2">
    <location>
        <begin position="482"/>
        <end position="502"/>
    </location>
</feature>
<evidence type="ECO:0000313" key="4">
    <source>
        <dbReference type="Proteomes" id="UP001209570"/>
    </source>
</evidence>
<feature type="transmembrane region" description="Helical" evidence="2">
    <location>
        <begin position="1388"/>
        <end position="1409"/>
    </location>
</feature>
<feature type="transmembrane region" description="Helical" evidence="2">
    <location>
        <begin position="323"/>
        <end position="344"/>
    </location>
</feature>
<feature type="transmembrane region" description="Helical" evidence="2">
    <location>
        <begin position="1323"/>
        <end position="1340"/>
    </location>
</feature>
<feature type="transmembrane region" description="Helical" evidence="2">
    <location>
        <begin position="583"/>
        <end position="608"/>
    </location>
</feature>
<feature type="region of interest" description="Disordered" evidence="1">
    <location>
        <begin position="293"/>
        <end position="313"/>
    </location>
</feature>
<keyword evidence="4" id="KW-1185">Reference proteome</keyword>
<organism evidence="3 4">
    <name type="scientific">Pythium insidiosum</name>
    <name type="common">Pythiosis disease agent</name>
    <dbReference type="NCBI Taxonomy" id="114742"/>
    <lineage>
        <taxon>Eukaryota</taxon>
        <taxon>Sar</taxon>
        <taxon>Stramenopiles</taxon>
        <taxon>Oomycota</taxon>
        <taxon>Peronosporomycetes</taxon>
        <taxon>Pythiales</taxon>
        <taxon>Pythiaceae</taxon>
        <taxon>Pythium</taxon>
    </lineage>
</organism>
<feature type="transmembrane region" description="Helical" evidence="2">
    <location>
        <begin position="715"/>
        <end position="737"/>
    </location>
</feature>
<feature type="transmembrane region" description="Helical" evidence="2">
    <location>
        <begin position="365"/>
        <end position="385"/>
    </location>
</feature>
<feature type="transmembrane region" description="Helical" evidence="2">
    <location>
        <begin position="160"/>
        <end position="180"/>
    </location>
</feature>
<feature type="transmembrane region" description="Helical" evidence="2">
    <location>
        <begin position="228"/>
        <end position="253"/>
    </location>
</feature>
<dbReference type="Proteomes" id="UP001209570">
    <property type="component" value="Unassembled WGS sequence"/>
</dbReference>
<keyword evidence="2" id="KW-0472">Membrane</keyword>
<keyword evidence="2" id="KW-1133">Transmembrane helix</keyword>
<evidence type="ECO:0000313" key="3">
    <source>
        <dbReference type="EMBL" id="KAJ0408034.1"/>
    </source>
</evidence>
<proteinExistence type="predicted"/>
<evidence type="ECO:0000256" key="1">
    <source>
        <dbReference type="SAM" id="MobiDB-lite"/>
    </source>
</evidence>